<comment type="catalytic activity">
    <reaction evidence="4">
        <text>L-proline + NAD(+) = (S)-1-pyrroline-5-carboxylate + NADH + 2 H(+)</text>
        <dbReference type="Rhea" id="RHEA:14105"/>
        <dbReference type="ChEBI" id="CHEBI:15378"/>
        <dbReference type="ChEBI" id="CHEBI:17388"/>
        <dbReference type="ChEBI" id="CHEBI:57540"/>
        <dbReference type="ChEBI" id="CHEBI:57945"/>
        <dbReference type="ChEBI" id="CHEBI:60039"/>
        <dbReference type="EC" id="1.5.1.2"/>
    </reaction>
</comment>
<name>A0A6A9QQ32_SULME</name>
<dbReference type="PANTHER" id="PTHR11645:SF0">
    <property type="entry name" value="PYRROLINE-5-CARBOXYLATE REDUCTASE 3"/>
    <property type="match status" value="1"/>
</dbReference>
<dbReference type="GO" id="GO:0005737">
    <property type="term" value="C:cytoplasm"/>
    <property type="evidence" value="ECO:0007669"/>
    <property type="project" value="UniProtKB-SubCell"/>
</dbReference>
<dbReference type="EC" id="1.5.1.2" evidence="4 5"/>
<evidence type="ECO:0000256" key="2">
    <source>
        <dbReference type="ARBA" id="ARBA00022857"/>
    </source>
</evidence>
<feature type="domain" description="Pyrroline-5-carboxylate reductase catalytic N-terminal" evidence="8">
    <location>
        <begin position="2"/>
        <end position="89"/>
    </location>
</feature>
<dbReference type="OrthoDB" id="25257at2157"/>
<dbReference type="InterPro" id="IPR036291">
    <property type="entry name" value="NAD(P)-bd_dom_sf"/>
</dbReference>
<evidence type="ECO:0000256" key="5">
    <source>
        <dbReference type="NCBIfam" id="TIGR00112"/>
    </source>
</evidence>
<comment type="catalytic activity">
    <reaction evidence="4 7">
        <text>L-proline + NADP(+) = (S)-1-pyrroline-5-carboxylate + NADPH + 2 H(+)</text>
        <dbReference type="Rhea" id="RHEA:14109"/>
        <dbReference type="ChEBI" id="CHEBI:15378"/>
        <dbReference type="ChEBI" id="CHEBI:17388"/>
        <dbReference type="ChEBI" id="CHEBI:57783"/>
        <dbReference type="ChEBI" id="CHEBI:58349"/>
        <dbReference type="ChEBI" id="CHEBI:60039"/>
        <dbReference type="EC" id="1.5.1.2"/>
    </reaction>
</comment>
<dbReference type="SUPFAM" id="SSF48179">
    <property type="entry name" value="6-phosphogluconate dehydrogenase C-terminal domain-like"/>
    <property type="match status" value="1"/>
</dbReference>
<keyword evidence="4" id="KW-0963">Cytoplasm</keyword>
<dbReference type="Gene3D" id="3.40.50.720">
    <property type="entry name" value="NAD(P)-binding Rossmann-like Domain"/>
    <property type="match status" value="1"/>
</dbReference>
<dbReference type="PANTHER" id="PTHR11645">
    <property type="entry name" value="PYRROLINE-5-CARBOXYLATE REDUCTASE"/>
    <property type="match status" value="1"/>
</dbReference>
<dbReference type="Pfam" id="PF14748">
    <property type="entry name" value="P5CR_dimer"/>
    <property type="match status" value="1"/>
</dbReference>
<comment type="subcellular location">
    <subcellularLocation>
        <location evidence="4">Cytoplasm</location>
    </subcellularLocation>
</comment>
<dbReference type="Pfam" id="PF03807">
    <property type="entry name" value="F420_oxidored"/>
    <property type="match status" value="1"/>
</dbReference>
<dbReference type="Proteomes" id="UP000470772">
    <property type="component" value="Unassembled WGS sequence"/>
</dbReference>
<dbReference type="Gene3D" id="1.10.3730.10">
    <property type="entry name" value="ProC C-terminal domain-like"/>
    <property type="match status" value="1"/>
</dbReference>
<comment type="pathway">
    <text evidence="4 7">Amino-acid biosynthesis; L-proline biosynthesis; L-proline from L-glutamate 5-semialdehyde: step 1/1.</text>
</comment>
<comment type="function">
    <text evidence="4">Catalyzes the reduction of 1-pyrroline-5-carboxylate (PCA) to L-proline.</text>
</comment>
<gene>
    <name evidence="4 10" type="primary">proC</name>
    <name evidence="10" type="ORF">GC250_10590</name>
</gene>
<dbReference type="EMBL" id="WGGD01000005">
    <property type="protein sequence ID" value="MUN29868.1"/>
    <property type="molecule type" value="Genomic_DNA"/>
</dbReference>
<dbReference type="InterPro" id="IPR028939">
    <property type="entry name" value="P5C_Rdtase_cat_N"/>
</dbReference>
<keyword evidence="4 7" id="KW-0641">Proline biosynthesis</keyword>
<evidence type="ECO:0000313" key="11">
    <source>
        <dbReference type="Proteomes" id="UP000470772"/>
    </source>
</evidence>
<dbReference type="GO" id="GO:0004735">
    <property type="term" value="F:pyrroline-5-carboxylate reductase activity"/>
    <property type="evidence" value="ECO:0007669"/>
    <property type="project" value="UniProtKB-UniRule"/>
</dbReference>
<dbReference type="PROSITE" id="PS00521">
    <property type="entry name" value="P5CR"/>
    <property type="match status" value="1"/>
</dbReference>
<evidence type="ECO:0000259" key="8">
    <source>
        <dbReference type="Pfam" id="PF03807"/>
    </source>
</evidence>
<evidence type="ECO:0000256" key="1">
    <source>
        <dbReference type="ARBA" id="ARBA00005525"/>
    </source>
</evidence>
<dbReference type="AlphaFoldDB" id="A0A6A9QQ32"/>
<proteinExistence type="inferred from homology"/>
<feature type="domain" description="Pyrroline-5-carboxylate reductase dimerisation" evidence="9">
    <location>
        <begin position="146"/>
        <end position="247"/>
    </location>
</feature>
<dbReference type="PIRSF" id="PIRSF000193">
    <property type="entry name" value="Pyrrol-5-carb_rd"/>
    <property type="match status" value="1"/>
</dbReference>
<dbReference type="UniPathway" id="UPA00098">
    <property type="reaction ID" value="UER00361"/>
</dbReference>
<dbReference type="NCBIfam" id="TIGR00112">
    <property type="entry name" value="proC"/>
    <property type="match status" value="1"/>
</dbReference>
<dbReference type="SUPFAM" id="SSF51735">
    <property type="entry name" value="NAD(P)-binding Rossmann-fold domains"/>
    <property type="match status" value="1"/>
</dbReference>
<evidence type="ECO:0000259" key="9">
    <source>
        <dbReference type="Pfam" id="PF14748"/>
    </source>
</evidence>
<dbReference type="InterPro" id="IPR000304">
    <property type="entry name" value="Pyrroline-COOH_reductase"/>
</dbReference>
<keyword evidence="3 4" id="KW-0560">Oxidoreductase</keyword>
<evidence type="ECO:0000256" key="6">
    <source>
        <dbReference type="PIRSR" id="PIRSR000193-1"/>
    </source>
</evidence>
<dbReference type="InterPro" id="IPR008927">
    <property type="entry name" value="6-PGluconate_DH-like_C_sf"/>
</dbReference>
<evidence type="ECO:0000256" key="4">
    <source>
        <dbReference type="HAMAP-Rule" id="MF_01925"/>
    </source>
</evidence>
<protein>
    <recommendedName>
        <fullName evidence="4 5">Pyrroline-5-carboxylate reductase</fullName>
        <shortName evidence="4">P5C reductase</shortName>
        <shortName evidence="4">P5CR</shortName>
        <ecNumber evidence="4 5">1.5.1.2</ecNumber>
    </recommendedName>
    <alternativeName>
        <fullName evidence="4">PCA reductase</fullName>
    </alternativeName>
</protein>
<evidence type="ECO:0000256" key="3">
    <source>
        <dbReference type="ARBA" id="ARBA00023002"/>
    </source>
</evidence>
<keyword evidence="2 4" id="KW-0521">NADP</keyword>
<reference evidence="10 11" key="1">
    <citation type="submission" date="2019-10" db="EMBL/GenBank/DDBJ databases">
        <title>Sequencing and Assembly of Multiple Reported Metal-Biooxidizing Members of the Extremely Thermoacidophilic Archaeal Family Sulfolobaceae.</title>
        <authorList>
            <person name="Counts J.A."/>
            <person name="Kelly R.M."/>
        </authorList>
    </citation>
    <scope>NUCLEOTIDE SEQUENCE [LARGE SCALE GENOMIC DNA]</scope>
    <source>
        <strain evidence="10 11">DSM 6482</strain>
    </source>
</reference>
<organism evidence="10 11">
    <name type="scientific">Sulfuracidifex metallicus DSM 6482 = JCM 9184</name>
    <dbReference type="NCBI Taxonomy" id="523847"/>
    <lineage>
        <taxon>Archaea</taxon>
        <taxon>Thermoproteota</taxon>
        <taxon>Thermoprotei</taxon>
        <taxon>Sulfolobales</taxon>
        <taxon>Sulfolobaceae</taxon>
        <taxon>Sulfuracidifex</taxon>
    </lineage>
</organism>
<dbReference type="InterPro" id="IPR053790">
    <property type="entry name" value="P5CR-like_CS"/>
</dbReference>
<dbReference type="InterPro" id="IPR029036">
    <property type="entry name" value="P5CR_dimer"/>
</dbReference>
<evidence type="ECO:0000313" key="10">
    <source>
        <dbReference type="EMBL" id="MUN29868.1"/>
    </source>
</evidence>
<dbReference type="HAMAP" id="MF_01925">
    <property type="entry name" value="P5C_reductase"/>
    <property type="match status" value="1"/>
</dbReference>
<comment type="similarity">
    <text evidence="1 4 7">Belongs to the pyrroline-5-carboxylate reductase family.</text>
</comment>
<dbReference type="RefSeq" id="WP_054838581.1">
    <property type="nucleotide sequence ID" value="NZ_BBBY01000013.1"/>
</dbReference>
<evidence type="ECO:0000256" key="7">
    <source>
        <dbReference type="RuleBase" id="RU003903"/>
    </source>
</evidence>
<dbReference type="GO" id="GO:0055129">
    <property type="term" value="P:L-proline biosynthetic process"/>
    <property type="evidence" value="ECO:0007669"/>
    <property type="project" value="UniProtKB-UniRule"/>
</dbReference>
<sequence>MKIAIIGAGNIGSSLALGIRGKYQVVVTAKSEKTVSILRERGFQVMKNRDAVSWADVVVLSVKPFQLRDVLRETYDLMSEKTLISVIAGVRIESLKRITGSKRVFRAMPNLGISIKKSVTALSGDEIEENVEEIFSMVGKTFWIDERSFDAWTALVGSGPGILAELIDGLMLGGVKAGLKPSVSLSALLDTLEVTLELLRKESPSSLRDKVATPGGTTIEAIYTMEYEKVKGGLIKAIYDASRRSKEISEELEMSLQH</sequence>
<keyword evidence="4 7" id="KW-0028">Amino-acid biosynthesis</keyword>
<keyword evidence="11" id="KW-1185">Reference proteome</keyword>
<feature type="binding site" evidence="6">
    <location>
        <position position="48"/>
    </location>
    <ligand>
        <name>NADPH</name>
        <dbReference type="ChEBI" id="CHEBI:57783"/>
    </ligand>
</feature>
<accession>A0A6A9QQ32</accession>
<comment type="caution">
    <text evidence="10">The sequence shown here is derived from an EMBL/GenBank/DDBJ whole genome shotgun (WGS) entry which is preliminary data.</text>
</comment>